<sequence>MSSQPCEEHTEQTHELLQQQNERLKQQNKMLRAGFEALLPVVMTTLPSTKRKTAYEGLGKFRKETGE</sequence>
<organism evidence="2 3">
    <name type="scientific">Candidatus Desulfovibrio intestinavium</name>
    <dbReference type="NCBI Taxonomy" id="2838534"/>
    <lineage>
        <taxon>Bacteria</taxon>
        <taxon>Pseudomonadati</taxon>
        <taxon>Thermodesulfobacteriota</taxon>
        <taxon>Desulfovibrionia</taxon>
        <taxon>Desulfovibrionales</taxon>
        <taxon>Desulfovibrionaceae</taxon>
        <taxon>Desulfovibrio</taxon>
    </lineage>
</organism>
<feature type="coiled-coil region" evidence="1">
    <location>
        <begin position="7"/>
        <end position="34"/>
    </location>
</feature>
<protein>
    <submittedName>
        <fullName evidence="2">Uncharacterized protein</fullName>
    </submittedName>
</protein>
<accession>A0A9D2KS49</accession>
<dbReference type="Proteomes" id="UP000823821">
    <property type="component" value="Unassembled WGS sequence"/>
</dbReference>
<dbReference type="AlphaFoldDB" id="A0A9D2KS49"/>
<proteinExistence type="predicted"/>
<reference evidence="2" key="2">
    <citation type="submission" date="2021-04" db="EMBL/GenBank/DDBJ databases">
        <authorList>
            <person name="Gilroy R."/>
        </authorList>
    </citation>
    <scope>NUCLEOTIDE SEQUENCE</scope>
    <source>
        <strain evidence="2">5032</strain>
    </source>
</reference>
<evidence type="ECO:0000256" key="1">
    <source>
        <dbReference type="SAM" id="Coils"/>
    </source>
</evidence>
<evidence type="ECO:0000313" key="2">
    <source>
        <dbReference type="EMBL" id="HJA79545.1"/>
    </source>
</evidence>
<evidence type="ECO:0000313" key="3">
    <source>
        <dbReference type="Proteomes" id="UP000823821"/>
    </source>
</evidence>
<keyword evidence="1" id="KW-0175">Coiled coil</keyword>
<reference evidence="2" key="1">
    <citation type="journal article" date="2021" name="PeerJ">
        <title>Extensive microbial diversity within the chicken gut microbiome revealed by metagenomics and culture.</title>
        <authorList>
            <person name="Gilroy R."/>
            <person name="Ravi A."/>
            <person name="Getino M."/>
            <person name="Pursley I."/>
            <person name="Horton D.L."/>
            <person name="Alikhan N.F."/>
            <person name="Baker D."/>
            <person name="Gharbi K."/>
            <person name="Hall N."/>
            <person name="Watson M."/>
            <person name="Adriaenssens E.M."/>
            <person name="Foster-Nyarko E."/>
            <person name="Jarju S."/>
            <person name="Secka A."/>
            <person name="Antonio M."/>
            <person name="Oren A."/>
            <person name="Chaudhuri R.R."/>
            <person name="La Ragione R."/>
            <person name="Hildebrand F."/>
            <person name="Pallen M.J."/>
        </authorList>
    </citation>
    <scope>NUCLEOTIDE SEQUENCE</scope>
    <source>
        <strain evidence="2">5032</strain>
    </source>
</reference>
<comment type="caution">
    <text evidence="2">The sequence shown here is derived from an EMBL/GenBank/DDBJ whole genome shotgun (WGS) entry which is preliminary data.</text>
</comment>
<dbReference type="EMBL" id="DWZD01000046">
    <property type="protein sequence ID" value="HJA79545.1"/>
    <property type="molecule type" value="Genomic_DNA"/>
</dbReference>
<gene>
    <name evidence="2" type="ORF">H9784_08295</name>
</gene>
<name>A0A9D2KS49_9BACT</name>